<dbReference type="Gene3D" id="1.10.10.10">
    <property type="entry name" value="Winged helix-like DNA-binding domain superfamily/Winged helix DNA-binding domain"/>
    <property type="match status" value="1"/>
</dbReference>
<proteinExistence type="predicted"/>
<evidence type="ECO:0000256" key="2">
    <source>
        <dbReference type="ARBA" id="ARBA00023125"/>
    </source>
</evidence>
<comment type="caution">
    <text evidence="4">The sequence shown here is derived from an EMBL/GenBank/DDBJ whole genome shotgun (WGS) entry which is preliminary data.</text>
</comment>
<dbReference type="Pfam" id="PF09339">
    <property type="entry name" value="HTH_IclR"/>
    <property type="match status" value="1"/>
</dbReference>
<keyword evidence="3" id="KW-0804">Transcription</keyword>
<dbReference type="Gene3D" id="3.30.450.40">
    <property type="match status" value="1"/>
</dbReference>
<dbReference type="InterPro" id="IPR014757">
    <property type="entry name" value="Tscrpt_reg_IclR_C"/>
</dbReference>
<dbReference type="AlphaFoldDB" id="A0A6C1CAY1"/>
<dbReference type="InterPro" id="IPR029016">
    <property type="entry name" value="GAF-like_dom_sf"/>
</dbReference>
<evidence type="ECO:0000256" key="1">
    <source>
        <dbReference type="ARBA" id="ARBA00023015"/>
    </source>
</evidence>
<dbReference type="Pfam" id="PF01614">
    <property type="entry name" value="IclR_C"/>
    <property type="match status" value="1"/>
</dbReference>
<dbReference type="InterPro" id="IPR050707">
    <property type="entry name" value="HTH_MetabolicPath_Reg"/>
</dbReference>
<dbReference type="SMART" id="SM00346">
    <property type="entry name" value="HTH_ICLR"/>
    <property type="match status" value="1"/>
</dbReference>
<reference evidence="4 5" key="1">
    <citation type="submission" date="2018-10" db="EMBL/GenBank/DDBJ databases">
        <title>Isolation of pseudouridimycin from Streptomyces albus DSM 40763.</title>
        <authorList>
            <person name="Rosenqvist P."/>
            <person name="Metsae-Ketelae M."/>
            <person name="Virta P."/>
        </authorList>
    </citation>
    <scope>NUCLEOTIDE SEQUENCE [LARGE SCALE GENOMIC DNA]</scope>
    <source>
        <strain evidence="4 5">DSM 40763</strain>
    </source>
</reference>
<dbReference type="InterPro" id="IPR005471">
    <property type="entry name" value="Tscrpt_reg_IclR_N"/>
</dbReference>
<dbReference type="GO" id="GO:0003700">
    <property type="term" value="F:DNA-binding transcription factor activity"/>
    <property type="evidence" value="ECO:0007669"/>
    <property type="project" value="TreeGrafter"/>
</dbReference>
<dbReference type="EMBL" id="RCIY01000040">
    <property type="protein sequence ID" value="TGG85968.1"/>
    <property type="molecule type" value="Genomic_DNA"/>
</dbReference>
<keyword evidence="2" id="KW-0238">DNA-binding</keyword>
<dbReference type="GO" id="GO:0045892">
    <property type="term" value="P:negative regulation of DNA-templated transcription"/>
    <property type="evidence" value="ECO:0007669"/>
    <property type="project" value="TreeGrafter"/>
</dbReference>
<accession>A0A6C1CAY1</accession>
<dbReference type="InterPro" id="IPR036390">
    <property type="entry name" value="WH_DNA-bd_sf"/>
</dbReference>
<evidence type="ECO:0000256" key="3">
    <source>
        <dbReference type="ARBA" id="ARBA00023163"/>
    </source>
</evidence>
<organism evidence="4 5">
    <name type="scientific">Streptomyces albus</name>
    <dbReference type="NCBI Taxonomy" id="1888"/>
    <lineage>
        <taxon>Bacteria</taxon>
        <taxon>Bacillati</taxon>
        <taxon>Actinomycetota</taxon>
        <taxon>Actinomycetes</taxon>
        <taxon>Kitasatosporales</taxon>
        <taxon>Streptomycetaceae</taxon>
        <taxon>Streptomyces</taxon>
    </lineage>
</organism>
<name>A0A6C1CAY1_9ACTN</name>
<dbReference type="RefSeq" id="WP_016471079.1">
    <property type="nucleotide sequence ID" value="NZ_BBQG01000073.1"/>
</dbReference>
<protein>
    <submittedName>
        <fullName evidence="4">IclR family transcriptional regulator</fullName>
    </submittedName>
</protein>
<dbReference type="Proteomes" id="UP000298111">
    <property type="component" value="Unassembled WGS sequence"/>
</dbReference>
<dbReference type="GO" id="GO:0003677">
    <property type="term" value="F:DNA binding"/>
    <property type="evidence" value="ECO:0007669"/>
    <property type="project" value="UniProtKB-KW"/>
</dbReference>
<dbReference type="InterPro" id="IPR036388">
    <property type="entry name" value="WH-like_DNA-bd_sf"/>
</dbReference>
<evidence type="ECO:0000313" key="4">
    <source>
        <dbReference type="EMBL" id="TGG85968.1"/>
    </source>
</evidence>
<gene>
    <name evidence="4" type="ORF">D8771_05970</name>
</gene>
<keyword evidence="1" id="KW-0805">Transcription regulation</keyword>
<dbReference type="SUPFAM" id="SSF46785">
    <property type="entry name" value="Winged helix' DNA-binding domain"/>
    <property type="match status" value="1"/>
</dbReference>
<evidence type="ECO:0000313" key="5">
    <source>
        <dbReference type="Proteomes" id="UP000298111"/>
    </source>
</evidence>
<dbReference type="PROSITE" id="PS51077">
    <property type="entry name" value="HTH_ICLR"/>
    <property type="match status" value="1"/>
</dbReference>
<dbReference type="PANTHER" id="PTHR30136:SF35">
    <property type="entry name" value="HTH-TYPE TRANSCRIPTIONAL REGULATOR RV1719"/>
    <property type="match status" value="1"/>
</dbReference>
<dbReference type="GeneID" id="75180100"/>
<dbReference type="PROSITE" id="PS51078">
    <property type="entry name" value="ICLR_ED"/>
    <property type="match status" value="1"/>
</dbReference>
<dbReference type="PANTHER" id="PTHR30136">
    <property type="entry name" value="HELIX-TURN-HELIX TRANSCRIPTIONAL REGULATOR, ICLR FAMILY"/>
    <property type="match status" value="1"/>
</dbReference>
<sequence length="242" mass="25112">MTGTTARAHRTVSRVTGVLEAVARTDGARLHALAAELGAPKSSVFGLVKGLVAEGYLTEEAGVYRLGPALGGLLPPAAPEVAEAAVPVLEALRDRFGETAMLGIAVGDSLSYLAAAESPQLIRYSAPLRTRRPLYPPSAGKVLLAHRPESRRAACLEALLADPAARERAHDELRRVRAEGVAFNRGETLPDVSAAARPVLVAGTVRAVVAVAGPTSRIAARLETVADGLRDAVRTVAARLGG</sequence>
<dbReference type="SUPFAM" id="SSF55781">
    <property type="entry name" value="GAF domain-like"/>
    <property type="match status" value="1"/>
</dbReference>